<organism evidence="2 3">
    <name type="scientific">Puccinia striiformis f. sp. tritici PST-78</name>
    <dbReference type="NCBI Taxonomy" id="1165861"/>
    <lineage>
        <taxon>Eukaryota</taxon>
        <taxon>Fungi</taxon>
        <taxon>Dikarya</taxon>
        <taxon>Basidiomycota</taxon>
        <taxon>Pucciniomycotina</taxon>
        <taxon>Pucciniomycetes</taxon>
        <taxon>Pucciniales</taxon>
        <taxon>Pucciniaceae</taxon>
        <taxon>Puccinia</taxon>
    </lineage>
</organism>
<feature type="region of interest" description="Disordered" evidence="1">
    <location>
        <begin position="64"/>
        <end position="84"/>
    </location>
</feature>
<protein>
    <submittedName>
        <fullName evidence="2">Uncharacterized protein</fullName>
    </submittedName>
</protein>
<feature type="compositionally biased region" description="Basic residues" evidence="1">
    <location>
        <begin position="73"/>
        <end position="83"/>
    </location>
</feature>
<comment type="caution">
    <text evidence="2">The sequence shown here is derived from an EMBL/GenBank/DDBJ whole genome shotgun (WGS) entry which is preliminary data.</text>
</comment>
<dbReference type="EMBL" id="AJIL01000196">
    <property type="protein sequence ID" value="KNE91584.1"/>
    <property type="molecule type" value="Genomic_DNA"/>
</dbReference>
<feature type="region of interest" description="Disordered" evidence="1">
    <location>
        <begin position="116"/>
        <end position="135"/>
    </location>
</feature>
<accession>A0A0L0UXW9</accession>
<dbReference type="AlphaFoldDB" id="A0A0L0UXW9"/>
<name>A0A0L0UXW9_9BASI</name>
<dbReference type="Proteomes" id="UP000054564">
    <property type="component" value="Unassembled WGS sequence"/>
</dbReference>
<reference evidence="3" key="1">
    <citation type="submission" date="2014-03" db="EMBL/GenBank/DDBJ databases">
        <title>The Genome Sequence of Puccinia striiformis f. sp. tritici PST-78.</title>
        <authorList>
            <consortium name="The Broad Institute Genome Sequencing Platform"/>
            <person name="Cuomo C."/>
            <person name="Hulbert S."/>
            <person name="Chen X."/>
            <person name="Walker B."/>
            <person name="Young S.K."/>
            <person name="Zeng Q."/>
            <person name="Gargeya S."/>
            <person name="Fitzgerald M."/>
            <person name="Haas B."/>
            <person name="Abouelleil A."/>
            <person name="Alvarado L."/>
            <person name="Arachchi H.M."/>
            <person name="Berlin A.M."/>
            <person name="Chapman S.B."/>
            <person name="Goldberg J."/>
            <person name="Griggs A."/>
            <person name="Gujja S."/>
            <person name="Hansen M."/>
            <person name="Howarth C."/>
            <person name="Imamovic A."/>
            <person name="Larimer J."/>
            <person name="McCowan C."/>
            <person name="Montmayeur A."/>
            <person name="Murphy C."/>
            <person name="Neiman D."/>
            <person name="Pearson M."/>
            <person name="Priest M."/>
            <person name="Roberts A."/>
            <person name="Saif S."/>
            <person name="Shea T."/>
            <person name="Sisk P."/>
            <person name="Sykes S."/>
            <person name="Wortman J."/>
            <person name="Nusbaum C."/>
            <person name="Birren B."/>
        </authorList>
    </citation>
    <scope>NUCLEOTIDE SEQUENCE [LARGE SCALE GENOMIC DNA]</scope>
    <source>
        <strain evidence="3">race PST-78</strain>
    </source>
</reference>
<sequence length="175" mass="19823">MSNTSPLLNLKGALRYKTQKVLVKALLLNEEGDGGVTNSALLQYQKQDLPRYVKGKVWEQMLKPREADANASKQKKRRSRRRCYNQGAKDRNWVGLGHWWVRTLEPGRSLGRFGLGTNTEQPKTVPAKSQPTLTVGYSRQPNRLSATKGNGQFDRVMHPNLIWVSSFNFTIPQTA</sequence>
<evidence type="ECO:0000313" key="2">
    <source>
        <dbReference type="EMBL" id="KNE91584.1"/>
    </source>
</evidence>
<keyword evidence="3" id="KW-1185">Reference proteome</keyword>
<proteinExistence type="predicted"/>
<evidence type="ECO:0000313" key="3">
    <source>
        <dbReference type="Proteomes" id="UP000054564"/>
    </source>
</evidence>
<evidence type="ECO:0000256" key="1">
    <source>
        <dbReference type="SAM" id="MobiDB-lite"/>
    </source>
</evidence>
<gene>
    <name evidence="2" type="ORF">PSTG_14980</name>
</gene>